<dbReference type="Pfam" id="PF00557">
    <property type="entry name" value="Peptidase_M24"/>
    <property type="match status" value="1"/>
</dbReference>
<name>A0A158KVU6_9BURK</name>
<dbReference type="InterPro" id="IPR000587">
    <property type="entry name" value="Creatinase_N"/>
</dbReference>
<feature type="domain" description="Peptidase M24" evidence="1">
    <location>
        <begin position="157"/>
        <end position="356"/>
    </location>
</feature>
<evidence type="ECO:0000313" key="4">
    <source>
        <dbReference type="Proteomes" id="UP000055019"/>
    </source>
</evidence>
<accession>A0A158KVU6</accession>
<dbReference type="SUPFAM" id="SSF53092">
    <property type="entry name" value="Creatinase/prolidase N-terminal domain"/>
    <property type="match status" value="1"/>
</dbReference>
<dbReference type="EMBL" id="FCOM02000059">
    <property type="protein sequence ID" value="SAL85296.1"/>
    <property type="molecule type" value="Genomic_DNA"/>
</dbReference>
<dbReference type="CDD" id="cd01066">
    <property type="entry name" value="APP_MetAP"/>
    <property type="match status" value="1"/>
</dbReference>
<dbReference type="InterPro" id="IPR050659">
    <property type="entry name" value="Peptidase_M24B"/>
</dbReference>
<dbReference type="OrthoDB" id="9761809at2"/>
<evidence type="ECO:0000259" key="1">
    <source>
        <dbReference type="Pfam" id="PF00557"/>
    </source>
</evidence>
<gene>
    <name evidence="3" type="ORF">AWB74_07246</name>
</gene>
<sequence length="388" mass="43249">MVVPQFSSDEFVSRLAKIREAMKERALDVVIVDDIEIVAYFTGYERSISSYRACLLPLNGEPVMVLRSLDVAPFRESSWFSNSVGYIDGEDAVELVAKTLILHGHEKARIGVDKKSHGMTVSTFETLTRMLPGATFVDLAGLPWDLRLVKSALEVQHIQAAAAIADETLNGIFKIAKPGITERMASAFAARRYIELGALPDHVGPVTAGRGWDFLHGHLHDNPLQEGDVLHCELVPRFRGYSGRLMRSIIIGRASVEQREVANTLVRLQDKQFAMMKPGAKASDVDAVLRQGVVDSRLRETYDNITGYTLGFYSQQPIRSSDFTRTFSPKSDWLLEAGMVFHMYTSARGIAFSESVVIEKDCARRLTRLPRALFETAEGYPDDFRSEG</sequence>
<dbReference type="PANTHER" id="PTHR46112:SF3">
    <property type="entry name" value="AMINOPEPTIDASE YPDF"/>
    <property type="match status" value="1"/>
</dbReference>
<dbReference type="InterPro" id="IPR029149">
    <property type="entry name" value="Creatin/AminoP/Spt16_N"/>
</dbReference>
<dbReference type="RefSeq" id="WP_160110349.1">
    <property type="nucleotide sequence ID" value="NZ_FCOM02000059.1"/>
</dbReference>
<dbReference type="Proteomes" id="UP000055019">
    <property type="component" value="Unassembled WGS sequence"/>
</dbReference>
<dbReference type="Gene3D" id="3.40.350.10">
    <property type="entry name" value="Creatinase/prolidase N-terminal domain"/>
    <property type="match status" value="1"/>
</dbReference>
<proteinExistence type="predicted"/>
<evidence type="ECO:0000313" key="3">
    <source>
        <dbReference type="EMBL" id="SAL85296.1"/>
    </source>
</evidence>
<dbReference type="AlphaFoldDB" id="A0A158KVU6"/>
<dbReference type="InterPro" id="IPR036005">
    <property type="entry name" value="Creatinase/aminopeptidase-like"/>
</dbReference>
<dbReference type="InterPro" id="IPR000994">
    <property type="entry name" value="Pept_M24"/>
</dbReference>
<dbReference type="Gene3D" id="3.90.230.10">
    <property type="entry name" value="Creatinase/methionine aminopeptidase superfamily"/>
    <property type="match status" value="1"/>
</dbReference>
<protein>
    <submittedName>
        <fullName evidence="3">Peptidase M24</fullName>
    </submittedName>
</protein>
<keyword evidence="4" id="KW-1185">Reference proteome</keyword>
<dbReference type="Pfam" id="PF01321">
    <property type="entry name" value="Creatinase_N"/>
    <property type="match status" value="1"/>
</dbReference>
<dbReference type="SUPFAM" id="SSF55920">
    <property type="entry name" value="Creatinase/aminopeptidase"/>
    <property type="match status" value="1"/>
</dbReference>
<reference evidence="3" key="1">
    <citation type="submission" date="2016-01" db="EMBL/GenBank/DDBJ databases">
        <authorList>
            <person name="Peeters C."/>
        </authorList>
    </citation>
    <scope>NUCLEOTIDE SEQUENCE [LARGE SCALE GENOMIC DNA]</scope>
    <source>
        <strain evidence="3">LMG 29317</strain>
    </source>
</reference>
<feature type="domain" description="Creatinase N-terminal" evidence="2">
    <location>
        <begin position="14"/>
        <end position="149"/>
    </location>
</feature>
<dbReference type="PANTHER" id="PTHR46112">
    <property type="entry name" value="AMINOPEPTIDASE"/>
    <property type="match status" value="1"/>
</dbReference>
<comment type="caution">
    <text evidence="3">The sequence shown here is derived from an EMBL/GenBank/DDBJ whole genome shotgun (WGS) entry which is preliminary data.</text>
</comment>
<organism evidence="3 4">
    <name type="scientific">Caballeronia arvi</name>
    <dbReference type="NCBI Taxonomy" id="1777135"/>
    <lineage>
        <taxon>Bacteria</taxon>
        <taxon>Pseudomonadati</taxon>
        <taxon>Pseudomonadota</taxon>
        <taxon>Betaproteobacteria</taxon>
        <taxon>Burkholderiales</taxon>
        <taxon>Burkholderiaceae</taxon>
        <taxon>Caballeronia</taxon>
    </lineage>
</organism>
<evidence type="ECO:0000259" key="2">
    <source>
        <dbReference type="Pfam" id="PF01321"/>
    </source>
</evidence>